<evidence type="ECO:0000313" key="1">
    <source>
        <dbReference type="RefSeq" id="XP_059599685.1"/>
    </source>
</evidence>
<reference evidence="1" key="2">
    <citation type="submission" date="2025-08" db="UniProtKB">
        <authorList>
            <consortium name="RefSeq"/>
        </authorList>
    </citation>
    <scope>IDENTIFICATION</scope>
</reference>
<organism evidence="1">
    <name type="scientific">Aspergillus niger</name>
    <dbReference type="NCBI Taxonomy" id="5061"/>
    <lineage>
        <taxon>Eukaryota</taxon>
        <taxon>Fungi</taxon>
        <taxon>Dikarya</taxon>
        <taxon>Ascomycota</taxon>
        <taxon>Pezizomycotina</taxon>
        <taxon>Eurotiomycetes</taxon>
        <taxon>Eurotiomycetidae</taxon>
        <taxon>Eurotiales</taxon>
        <taxon>Aspergillaceae</taxon>
        <taxon>Aspergillus</taxon>
        <taxon>Aspergillus subgen. Circumdati</taxon>
    </lineage>
</organism>
<proteinExistence type="predicted"/>
<accession>A0AAJ8BP31</accession>
<dbReference type="KEGG" id="ang:An01g06140"/>
<dbReference type="AlphaFoldDB" id="A0AAJ8BP31"/>
<dbReference type="VEuPathDB" id="FungiDB:An01g06140"/>
<sequence length="222" mass="25304">MNRVTWGVLIPCQLPYQDEEVPHGADYVTLPAINTMSSQPGTNCTVVMCEWVQRHAFRFRSRIRSPIELSSKQSSHEVEQFVHRSCPEGPKTLSSLVFLPLEDLLEPGQTRFIDVDTRLVVDIPYKVVCVGYDGDITSTDSVDPSRARWLQDIILEEVEPSRLAQLEAGSYEMHRYLYIDPSYLDLETPERISPGEKLCRMIVLDMGFAGLHLLFRLNTGFN</sequence>
<gene>
    <name evidence="1" type="ORF">An01g06140</name>
</gene>
<dbReference type="RefSeq" id="XP_059599685.1">
    <property type="nucleotide sequence ID" value="XM_059748565.1"/>
</dbReference>
<reference evidence="1" key="1">
    <citation type="submission" date="2025-02" db="EMBL/GenBank/DDBJ databases">
        <authorList>
            <consortium name="NCBI Genome Project"/>
        </authorList>
    </citation>
    <scope>NUCLEOTIDE SEQUENCE</scope>
</reference>
<name>A0AAJ8BP31_ASPNG</name>
<dbReference type="GeneID" id="84589971"/>
<protein>
    <submittedName>
        <fullName evidence="1">Uncharacterized protein</fullName>
    </submittedName>
</protein>